<proteinExistence type="predicted"/>
<dbReference type="RefSeq" id="WP_105354022.1">
    <property type="nucleotide sequence ID" value="NZ_PUIB01000011.1"/>
</dbReference>
<protein>
    <submittedName>
        <fullName evidence="1">Uncharacterized protein</fullName>
    </submittedName>
</protein>
<evidence type="ECO:0000313" key="2">
    <source>
        <dbReference type="Proteomes" id="UP000239388"/>
    </source>
</evidence>
<dbReference type="Proteomes" id="UP000239388">
    <property type="component" value="Unassembled WGS sequence"/>
</dbReference>
<comment type="caution">
    <text evidence="1">The sequence shown here is derived from an EMBL/GenBank/DDBJ whole genome shotgun (WGS) entry which is preliminary data.</text>
</comment>
<accession>A0A2S8G277</accession>
<name>A0A2S8G277_9BACT</name>
<dbReference type="AlphaFoldDB" id="A0A2S8G277"/>
<organism evidence="1 2">
    <name type="scientific">Blastopirellula marina</name>
    <dbReference type="NCBI Taxonomy" id="124"/>
    <lineage>
        <taxon>Bacteria</taxon>
        <taxon>Pseudomonadati</taxon>
        <taxon>Planctomycetota</taxon>
        <taxon>Planctomycetia</taxon>
        <taxon>Pirellulales</taxon>
        <taxon>Pirellulaceae</taxon>
        <taxon>Blastopirellula</taxon>
    </lineage>
</organism>
<dbReference type="GO" id="GO:0043165">
    <property type="term" value="P:Gram-negative-bacterium-type cell outer membrane assembly"/>
    <property type="evidence" value="ECO:0007669"/>
    <property type="project" value="InterPro"/>
</dbReference>
<dbReference type="EMBL" id="PUIB01000011">
    <property type="protein sequence ID" value="PQO38549.1"/>
    <property type="molecule type" value="Genomic_DNA"/>
</dbReference>
<evidence type="ECO:0000313" key="1">
    <source>
        <dbReference type="EMBL" id="PQO38549.1"/>
    </source>
</evidence>
<dbReference type="GO" id="GO:0019867">
    <property type="term" value="C:outer membrane"/>
    <property type="evidence" value="ECO:0007669"/>
    <property type="project" value="InterPro"/>
</dbReference>
<gene>
    <name evidence="1" type="ORF">C5Y98_10905</name>
</gene>
<sequence>MPEQHPSRRLFLFAAASLAVANVTGCVHYQVGNRNLYRPDIHTIHVPIFKSESFRRDLGERLTERIIKEIEDTTPYRIADAETADSVLRGTIVRDDKFVQGTNPLDDPRILREDLQIKYEWVDQRGELIRQPASLSLAPLLRTDTITARGVLYPEAGQSMVTAQQEAIDAFAKQVVQNMQAPW</sequence>
<reference evidence="1 2" key="1">
    <citation type="submission" date="2018-02" db="EMBL/GenBank/DDBJ databases">
        <title>Comparative genomes isolates from brazilian mangrove.</title>
        <authorList>
            <person name="Araujo J.E."/>
            <person name="Taketani R.G."/>
            <person name="Silva M.C.P."/>
            <person name="Loureco M.V."/>
            <person name="Andreote F.D."/>
        </authorList>
    </citation>
    <scope>NUCLEOTIDE SEQUENCE [LARGE SCALE GENOMIC DNA]</scope>
    <source>
        <strain evidence="1 2">NAP PRIS-MGV</strain>
    </source>
</reference>
<dbReference type="OrthoDB" id="270268at2"/>